<dbReference type="OrthoDB" id="1107553at2759"/>
<reference evidence="2" key="1">
    <citation type="submission" date="2023-01" db="EMBL/GenBank/DDBJ databases">
        <title>Genome assembly of the deep-sea coral Lophelia pertusa.</title>
        <authorList>
            <person name="Herrera S."/>
            <person name="Cordes E."/>
        </authorList>
    </citation>
    <scope>NUCLEOTIDE SEQUENCE</scope>
    <source>
        <strain evidence="2">USNM1676648</strain>
        <tissue evidence="2">Polyp</tissue>
    </source>
</reference>
<keyword evidence="3" id="KW-1185">Reference proteome</keyword>
<accession>A0A9X0CNS2</accession>
<dbReference type="SUPFAM" id="SSF56281">
    <property type="entry name" value="Metallo-hydrolase/oxidoreductase"/>
    <property type="match status" value="1"/>
</dbReference>
<sequence>MSEVKAFLHVVYVAHGDASILEFHSGDKRRFYLVDGGPIQYVGAGGTKGQRIKKLTKLQLSRPYYQYLLYTLTRLARIPNSTGIRLDGAIVTHPHADHLDGVERLFRELLPRQYQDSVKSESPDKRLMCNGPVLLTKKFAKEDQAYRSFSEFLLETKFEISLDKDDIQNAFGNDILFYFPSSPGVLYQRHKPSEDDEPFSEEKQRSKLQGGTEDDDLNKSSIILYTDKGGKICLSGDAYGYDITLMLRSHGVKNLDIFKLPHHGSPHNSILGKVLPPSWAFQNLASMVLLSISLELKTTFDKNPEEENDIDYFRQQLKGIAEGGNGPEQVQQVAEAFLVELKARLKNTPEKITPEMLLSQIQEKHIEIVTALQQKSGQVDPCENLEPLKPLEDWNTLVNNVTNRLQSPRHSQGSGPSTKARKVDMSTFVGKLMGNDTIFRNYFAGKVGIDAFFESFHSKTYYVSANSRYGHPSTEVIKGIIKAAVKKNKSCSIVFTSGGAVPSEYLPDAQHPHYKEWNKLVSLYYLKGNVSFKLDPSNDVNIAPAGTTKFENDDKIRIDVAAQLKKNYGFTIPRRSFLPTLDKYFVKTGMSDKKFHWLKVNSDGTLFLASTKSDQNVLTVSNTPSINGDLRMITLKSDSEDGGQKDVWLEKAKEGGFLIKGSAETDYFFEENGSLKTSDNKNKGGVFYFDHKTFSGEMRSGKQVSIMEFLRSVGYTGDDQSIIVRSVLEMLLGVPNMRCLVEELPNDFIGFATLDQEVNLKLSTVELSSSGDGEVVSSHIQVILPTTPMTFDSLKITKLEVVAKEPCSERPNLCLLISTSLHGAKFTVDLSGYLKPREPSVDMYLNALGGVPLESRNNMTLGTLLERVMGLLPLESLSSFFPAQLLASQIFTWKVDRVLSAANYFISPLAVEVLSGDFFINIPPEMNKITFGDTVTVDLSRIHVMVSDPRTYKSDFVIECDASIGSILVNMKMVRTPTSVPEVIISFPESLNVAAVFKVLGLAGNILELSVPVVDTVIKNLQLSKPRIYVVQDVPSSKVTHVSSLSFDFSFDKFPSILPSSLPLPLDIKASVSIFNPFSQQRQVGIEVEFKLLVSTSTANSSFLNSKFSLWPVEVSDQESPRGYSCSISLWPSSSGISIQSALQAVGQEELAASMTSFFPCISSMLTGVLLNQVTLEGNTQSRTIDSLTLSLFVPEFSIIEGKLSMHEANFLVQYGSNQWYAETEMKLLVFNKFVCHAAFSLPRPDVTGSLTFENTEDSFTLKEMVEGIGIVVPDDIPVIKGVLDVKISKVAIGCGHDGASFKLTKVVTVLEKRTLSIGSIKLYNLELEVCYINTPGHSSVSFSLQGYLNPKTHASLAYDAERRELLGRYVLTENISTSDCLNELFSRRIERFFKQQYVWPGPINLKQLRLEYVKDQGDDAKRHVSVVGHFKSDDQAISFTMELSCTGQQSKSTIFEAAIRPDSPRGLTLLPLLQLIGLKSPDVPQVDGSPDFLNIELKEAFLQFEVSPFRIRKADVVIKTTSTLTITEKPLIKLDEARLEYHFDGTKDSTQTEVFIAGVFIIGEFHLDVTLRKDTKEGLVLEGRLQDTKSAKKIDFEEAAKQLSPDIPFTLPKNVALTSFLFRLEKSEETTSLKLEGESHTDWSLDAGFGTITIENLGGKLNFQKDRTLDAWTGFVCLTGKFLLLETVAVLVEVYHDSKGETAAFGTVQDPQQIDLEAMTQRIAAGSDPSKSWNELVPEETESSVRSPKFNSASLFINFSHKTLLFFGTVVGFGTGLLMVKKTDGNDKSSEYGFLFGLSLGSDFRFSSVNKSLSVVDEVLSVQHANLSVTSLEHETVEEMREDFSKLQALGYKKQEFDSPFTDLDTQTILKLQVRPGVTAYAKVTLSGGGESKLLSNVTEIQRGEKLADIVLSAHIAAKGIDTVLMAQIKDMKLFGGNLKFEEITLTYQPSKGKAFTLIGKMSLTLTDDSNPMVFRGSLEISESKADFSMTVGGNPGTVHEPFGMFGISFEDPQLQLSWQFDEDNQHSIVPFCKISGAVKFSKSASSSKEEPVTTLRGSIVFQECKPVVATISLDLSHPLSIDDMFVTLFKEQWPSGYLDISFKEGEIYYAKSKVEVDGKTYKEGFHGQTEVQIFGNAFGVEISVDKSGMAIKGYTKFEIDLIIATLTGKNFEEDKGPEVDISHYDGKTKFELSSGIKLLQEKIGSCSLGYDVQQQCFLGGATYNGQLLGISNPTIEFEWSKKSGFKIQNWPIIADLQTLIDFAKAFEELSQMIDSPCEKLVGLAFDEVVKTKCRLNIKQVSVKDSGNPDAWLALRLQGKVDIMIVTDTPSVTVDFPEMVVAITKPPKQFRLSDLPGFLISEIAKNSLELTRQVFTQPEQLMKFMAALGGIKLSIKVLSGLICRGVHSLNVTSQAANALESMEKAGRILEKALETAFEEFTATAKAASSIAALATSAVTVLANVGPVVAALAGIISFIAGIISFFTGKCKQQKEAEKRRNEAERKGEEARRIVEDRLVIVDLSIALPKVDEVEVSWKPLEENVKYSVRLTRIALGGEATALLETTTENSKVTFKSDAVKYNTEQFMTSVQASYLSGGKTFTGKGQSLTRKVTPLLRAPSKLEIESKQKGREVHVTFSQVEYAEDYKAEVITQDHSVIGSAIIKKPPDDKDGIHVFYADELASGVPGMTQARVCARGHDQSLNEFKYSTDLYLVSAPSNLRHSYEPTSQQLSVQWNANDAKNISSYLCEMQSIEANIVVFSKEVAGSVGDSLESSLKIDLNEISDKTKSPYRIHVCSLGVSATLASVFVTSNGSLSFLPQVDGISPSYDPQSNELTVSWVPVTGATKHNISIREKTRFQAS</sequence>
<gene>
    <name evidence="2" type="ORF">OS493_009771</name>
</gene>
<dbReference type="PANTHER" id="PTHR30619:SF1">
    <property type="entry name" value="RECOMBINATION PROTEIN 2"/>
    <property type="match status" value="1"/>
</dbReference>
<dbReference type="Proteomes" id="UP001163046">
    <property type="component" value="Unassembled WGS sequence"/>
</dbReference>
<name>A0A9X0CNS2_9CNID</name>
<evidence type="ECO:0000313" key="3">
    <source>
        <dbReference type="Proteomes" id="UP001163046"/>
    </source>
</evidence>
<organism evidence="2 3">
    <name type="scientific">Desmophyllum pertusum</name>
    <dbReference type="NCBI Taxonomy" id="174260"/>
    <lineage>
        <taxon>Eukaryota</taxon>
        <taxon>Metazoa</taxon>
        <taxon>Cnidaria</taxon>
        <taxon>Anthozoa</taxon>
        <taxon>Hexacorallia</taxon>
        <taxon>Scleractinia</taxon>
        <taxon>Caryophylliina</taxon>
        <taxon>Caryophylliidae</taxon>
        <taxon>Desmophyllum</taxon>
    </lineage>
</organism>
<evidence type="ECO:0000256" key="1">
    <source>
        <dbReference type="SAM" id="MobiDB-lite"/>
    </source>
</evidence>
<dbReference type="PANTHER" id="PTHR30619">
    <property type="entry name" value="DNA INTERNALIZATION/COMPETENCE PROTEIN COMEC/REC2"/>
    <property type="match status" value="1"/>
</dbReference>
<dbReference type="EMBL" id="MU827305">
    <property type="protein sequence ID" value="KAJ7363609.1"/>
    <property type="molecule type" value="Genomic_DNA"/>
</dbReference>
<comment type="caution">
    <text evidence="2">The sequence shown here is derived from an EMBL/GenBank/DDBJ whole genome shotgun (WGS) entry which is preliminary data.</text>
</comment>
<proteinExistence type="predicted"/>
<dbReference type="InterPro" id="IPR036866">
    <property type="entry name" value="RibonucZ/Hydroxyglut_hydro"/>
</dbReference>
<feature type="region of interest" description="Disordered" evidence="1">
    <location>
        <begin position="189"/>
        <end position="214"/>
    </location>
</feature>
<dbReference type="Gene3D" id="3.60.15.10">
    <property type="entry name" value="Ribonuclease Z/Hydroxyacylglutathione hydrolase-like"/>
    <property type="match status" value="1"/>
</dbReference>
<dbReference type="InterPro" id="IPR052159">
    <property type="entry name" value="Competence_DNA_uptake"/>
</dbReference>
<protein>
    <submittedName>
        <fullName evidence="2">Uncharacterized protein</fullName>
    </submittedName>
</protein>
<evidence type="ECO:0000313" key="2">
    <source>
        <dbReference type="EMBL" id="KAJ7363609.1"/>
    </source>
</evidence>